<feature type="domain" description="Rhodanese" evidence="1">
    <location>
        <begin position="26"/>
        <end position="116"/>
    </location>
</feature>
<dbReference type="Proteomes" id="UP000886657">
    <property type="component" value="Unassembled WGS sequence"/>
</dbReference>
<dbReference type="CDD" id="cd00158">
    <property type="entry name" value="RHOD"/>
    <property type="match status" value="1"/>
</dbReference>
<accession>A0A9D7SH10</accession>
<dbReference type="EMBL" id="JADKIO010000009">
    <property type="protein sequence ID" value="MBK9797514.1"/>
    <property type="molecule type" value="Genomic_DNA"/>
</dbReference>
<organism evidence="2 3">
    <name type="scientific">Candidatus Geothrix skivensis</name>
    <dbReference type="NCBI Taxonomy" id="2954439"/>
    <lineage>
        <taxon>Bacteria</taxon>
        <taxon>Pseudomonadati</taxon>
        <taxon>Acidobacteriota</taxon>
        <taxon>Holophagae</taxon>
        <taxon>Holophagales</taxon>
        <taxon>Holophagaceae</taxon>
        <taxon>Geothrix</taxon>
    </lineage>
</organism>
<evidence type="ECO:0000259" key="1">
    <source>
        <dbReference type="PROSITE" id="PS50206"/>
    </source>
</evidence>
<protein>
    <submittedName>
        <fullName evidence="2">Rhodanese-like domain-containing protein</fullName>
    </submittedName>
</protein>
<dbReference type="SUPFAM" id="SSF52821">
    <property type="entry name" value="Rhodanese/Cell cycle control phosphatase"/>
    <property type="match status" value="1"/>
</dbReference>
<evidence type="ECO:0000313" key="3">
    <source>
        <dbReference type="Proteomes" id="UP000886657"/>
    </source>
</evidence>
<sequence length="128" mass="13611">MGPFDGKGMVIQGLRFLAPKEALDTLQAGALLVDLRSDELVEMKAFRVPETIHIPHGELSGLLSELPTNRPLLLADTSGVFTKDAAHTLLDHGFSEVACLNGGMLAWDQEGLPLIPIPRPSSMGSAPA</sequence>
<dbReference type="InterPro" id="IPR001763">
    <property type="entry name" value="Rhodanese-like_dom"/>
</dbReference>
<name>A0A9D7SH10_9BACT</name>
<proteinExistence type="predicted"/>
<dbReference type="Gene3D" id="3.40.250.10">
    <property type="entry name" value="Rhodanese-like domain"/>
    <property type="match status" value="1"/>
</dbReference>
<dbReference type="AlphaFoldDB" id="A0A9D7SH10"/>
<dbReference type="InterPro" id="IPR050229">
    <property type="entry name" value="GlpE_sulfurtransferase"/>
</dbReference>
<dbReference type="InterPro" id="IPR036873">
    <property type="entry name" value="Rhodanese-like_dom_sf"/>
</dbReference>
<dbReference type="PANTHER" id="PTHR43031:SF1">
    <property type="entry name" value="PYRIDINE NUCLEOTIDE-DISULPHIDE OXIDOREDUCTASE"/>
    <property type="match status" value="1"/>
</dbReference>
<dbReference type="Pfam" id="PF00581">
    <property type="entry name" value="Rhodanese"/>
    <property type="match status" value="1"/>
</dbReference>
<reference evidence="2" key="1">
    <citation type="submission" date="2020-10" db="EMBL/GenBank/DDBJ databases">
        <title>Connecting structure to function with the recovery of over 1000 high-quality activated sludge metagenome-assembled genomes encoding full-length rRNA genes using long-read sequencing.</title>
        <authorList>
            <person name="Singleton C.M."/>
            <person name="Petriglieri F."/>
            <person name="Kristensen J.M."/>
            <person name="Kirkegaard R.H."/>
            <person name="Michaelsen T.Y."/>
            <person name="Andersen M.H."/>
            <person name="Karst S.M."/>
            <person name="Dueholm M.S."/>
            <person name="Nielsen P.H."/>
            <person name="Albertsen M."/>
        </authorList>
    </citation>
    <scope>NUCLEOTIDE SEQUENCE</scope>
    <source>
        <strain evidence="2">Skiv_18-Q3-R9-52_MAXAC.067</strain>
    </source>
</reference>
<gene>
    <name evidence="2" type="ORF">IPP58_13655</name>
</gene>
<dbReference type="PANTHER" id="PTHR43031">
    <property type="entry name" value="FAD-DEPENDENT OXIDOREDUCTASE"/>
    <property type="match status" value="1"/>
</dbReference>
<evidence type="ECO:0000313" key="2">
    <source>
        <dbReference type="EMBL" id="MBK9797514.1"/>
    </source>
</evidence>
<comment type="caution">
    <text evidence="2">The sequence shown here is derived from an EMBL/GenBank/DDBJ whole genome shotgun (WGS) entry which is preliminary data.</text>
</comment>
<dbReference type="SMART" id="SM00450">
    <property type="entry name" value="RHOD"/>
    <property type="match status" value="1"/>
</dbReference>
<dbReference type="PROSITE" id="PS50206">
    <property type="entry name" value="RHODANESE_3"/>
    <property type="match status" value="1"/>
</dbReference>